<dbReference type="GO" id="GO:0071949">
    <property type="term" value="F:FAD binding"/>
    <property type="evidence" value="ECO:0007669"/>
    <property type="project" value="TreeGrafter"/>
</dbReference>
<reference evidence="10" key="1">
    <citation type="journal article" date="2011" name="Environ. Microbiol.">
        <title>Genomic insights into the metabolic potential of the polycyclic aromatic hydrocarbon degrading sulfate-reducing Deltaproteobacterium N47.</title>
        <authorList>
            <person name="Bergmann F."/>
            <person name="Selesi D."/>
            <person name="Weinmaier T."/>
            <person name="Tischler P."/>
            <person name="Rattei T."/>
            <person name="Meckenstock R.U."/>
        </authorList>
    </citation>
    <scope>NUCLEOTIDE SEQUENCE</scope>
</reference>
<comment type="similarity">
    <text evidence="3 9">Belongs to the methylenetetrahydrofolate reductase family.</text>
</comment>
<keyword evidence="6 9" id="KW-0560">Oxidoreductase</keyword>
<dbReference type="GO" id="GO:0035999">
    <property type="term" value="P:tetrahydrofolate interconversion"/>
    <property type="evidence" value="ECO:0007669"/>
    <property type="project" value="UniProtKB-UniPathway"/>
</dbReference>
<sequence>MCGSCCFGCSRSIKQLYETAKGEKYSMRVTRLYESKKPVISMEFFPPRNEKAAQTFSKTIDDLAELKPDYMSITFGAGGSTRDGSYQTVKEVMIDKKQPAVAYIAGYGLGPEEIIGVLDRYQALGVKTIFVIRGDKPREDTFTPHTQSFAHASEMIAFIKERYDFTLGCAGYPEGHVEAQSLDKDIEYLKCKVDNGAEYVVAQYFYNNAFFFDYVKKCRAAGVAVPIIPGIMPVYTAKMTKMLCKVCGASIPADLQSRLDTVDADDKNAVLKLGIDFATGQCRGLLKEGVNGLHFYTMDRSHSTAQILNKLKEEKLL</sequence>
<organism evidence="10">
    <name type="scientific">uncultured Desulfobacterium sp</name>
    <dbReference type="NCBI Taxonomy" id="201089"/>
    <lineage>
        <taxon>Bacteria</taxon>
        <taxon>Pseudomonadati</taxon>
        <taxon>Thermodesulfobacteriota</taxon>
        <taxon>Desulfobacteria</taxon>
        <taxon>Desulfobacterales</taxon>
        <taxon>Desulfobacteriaceae</taxon>
        <taxon>Desulfobacterium</taxon>
        <taxon>environmental samples</taxon>
    </lineage>
</organism>
<evidence type="ECO:0000256" key="4">
    <source>
        <dbReference type="ARBA" id="ARBA00022630"/>
    </source>
</evidence>
<dbReference type="UniPathway" id="UPA00193"/>
<comment type="pathway">
    <text evidence="2 9">One-carbon metabolism; tetrahydrofolate interconversion.</text>
</comment>
<proteinExistence type="inferred from homology"/>
<evidence type="ECO:0000256" key="2">
    <source>
        <dbReference type="ARBA" id="ARBA00004777"/>
    </source>
</evidence>
<evidence type="ECO:0000256" key="6">
    <source>
        <dbReference type="ARBA" id="ARBA00023002"/>
    </source>
</evidence>
<dbReference type="CDD" id="cd00537">
    <property type="entry name" value="MTHFR"/>
    <property type="match status" value="1"/>
</dbReference>
<dbReference type="Pfam" id="PF02219">
    <property type="entry name" value="MTHFR"/>
    <property type="match status" value="1"/>
</dbReference>
<comment type="pathway">
    <text evidence="7">Amino-acid biosynthesis; L-methionine biosynthesis via de novo pathway.</text>
</comment>
<dbReference type="SUPFAM" id="SSF51730">
    <property type="entry name" value="FAD-linked oxidoreductase"/>
    <property type="match status" value="1"/>
</dbReference>
<evidence type="ECO:0000256" key="9">
    <source>
        <dbReference type="RuleBase" id="RU003862"/>
    </source>
</evidence>
<evidence type="ECO:0000256" key="8">
    <source>
        <dbReference type="ARBA" id="ARBA00048628"/>
    </source>
</evidence>
<dbReference type="AlphaFoldDB" id="E1YDH0"/>
<comment type="catalytic activity">
    <reaction evidence="8">
        <text>(6S)-5-methyl-5,6,7,8-tetrahydrofolate + NAD(+) = (6R)-5,10-methylene-5,6,7,8-tetrahydrofolate + NADH + H(+)</text>
        <dbReference type="Rhea" id="RHEA:19821"/>
        <dbReference type="ChEBI" id="CHEBI:15378"/>
        <dbReference type="ChEBI" id="CHEBI:15636"/>
        <dbReference type="ChEBI" id="CHEBI:18608"/>
        <dbReference type="ChEBI" id="CHEBI:57540"/>
        <dbReference type="ChEBI" id="CHEBI:57945"/>
        <dbReference type="EC" id="1.5.1.54"/>
    </reaction>
    <physiologicalReaction direction="right-to-left" evidence="8">
        <dbReference type="Rhea" id="RHEA:19823"/>
    </physiologicalReaction>
</comment>
<dbReference type="GO" id="GO:0005829">
    <property type="term" value="C:cytosol"/>
    <property type="evidence" value="ECO:0007669"/>
    <property type="project" value="TreeGrafter"/>
</dbReference>
<evidence type="ECO:0000256" key="1">
    <source>
        <dbReference type="ARBA" id="ARBA00001974"/>
    </source>
</evidence>
<accession>E1YDH0</accession>
<evidence type="ECO:0000256" key="3">
    <source>
        <dbReference type="ARBA" id="ARBA00006743"/>
    </source>
</evidence>
<dbReference type="GO" id="GO:0009086">
    <property type="term" value="P:methionine biosynthetic process"/>
    <property type="evidence" value="ECO:0007669"/>
    <property type="project" value="TreeGrafter"/>
</dbReference>
<evidence type="ECO:0000313" key="10">
    <source>
        <dbReference type="EMBL" id="CBX28614.1"/>
    </source>
</evidence>
<keyword evidence="4 9" id="KW-0285">Flavoprotein</keyword>
<dbReference type="InterPro" id="IPR029041">
    <property type="entry name" value="FAD-linked_oxidoreductase-like"/>
</dbReference>
<dbReference type="Gene3D" id="3.20.20.220">
    <property type="match status" value="1"/>
</dbReference>
<dbReference type="InterPro" id="IPR003171">
    <property type="entry name" value="Mehydrof_redctse-like"/>
</dbReference>
<comment type="cofactor">
    <cofactor evidence="1 9">
        <name>FAD</name>
        <dbReference type="ChEBI" id="CHEBI:57692"/>
    </cofactor>
</comment>
<evidence type="ECO:0000256" key="5">
    <source>
        <dbReference type="ARBA" id="ARBA00022827"/>
    </source>
</evidence>
<name>E1YDH0_9BACT</name>
<protein>
    <recommendedName>
        <fullName evidence="9">Methylenetetrahydrofolate reductase</fullName>
    </recommendedName>
</protein>
<gene>
    <name evidence="10" type="ORF">N47_G39380</name>
</gene>
<dbReference type="GO" id="GO:0106312">
    <property type="term" value="F:methylenetetrahydrofolate reductase (NADH) activity"/>
    <property type="evidence" value="ECO:0007669"/>
    <property type="project" value="UniProtKB-EC"/>
</dbReference>
<dbReference type="PANTHER" id="PTHR45754">
    <property type="entry name" value="METHYLENETETRAHYDROFOLATE REDUCTASE"/>
    <property type="match status" value="1"/>
</dbReference>
<keyword evidence="5 9" id="KW-0274">FAD</keyword>
<dbReference type="PANTHER" id="PTHR45754:SF3">
    <property type="entry name" value="METHYLENETETRAHYDROFOLATE REDUCTASE (NADPH)"/>
    <property type="match status" value="1"/>
</dbReference>
<dbReference type="EMBL" id="FR695868">
    <property type="protein sequence ID" value="CBX28614.1"/>
    <property type="molecule type" value="Genomic_DNA"/>
</dbReference>
<evidence type="ECO:0000256" key="7">
    <source>
        <dbReference type="ARBA" id="ARBA00034478"/>
    </source>
</evidence>